<name>A0A2M9D7G6_9MICO</name>
<organism evidence="1 2">
    <name type="scientific">Salinibacterium amurskyense</name>
    <dbReference type="NCBI Taxonomy" id="205941"/>
    <lineage>
        <taxon>Bacteria</taxon>
        <taxon>Bacillati</taxon>
        <taxon>Actinomycetota</taxon>
        <taxon>Actinomycetes</taxon>
        <taxon>Micrococcales</taxon>
        <taxon>Microbacteriaceae</taxon>
        <taxon>Salinibacterium</taxon>
    </lineage>
</organism>
<dbReference type="AlphaFoldDB" id="A0A2M9D7G6"/>
<protein>
    <recommendedName>
        <fullName evidence="3">YCII-related domain-containing protein</fullName>
    </recommendedName>
</protein>
<dbReference type="InterPro" id="IPR011008">
    <property type="entry name" value="Dimeric_a/b-barrel"/>
</dbReference>
<comment type="caution">
    <text evidence="1">The sequence shown here is derived from an EMBL/GenBank/DDBJ whole genome shotgun (WGS) entry which is preliminary data.</text>
</comment>
<dbReference type="Proteomes" id="UP000231742">
    <property type="component" value="Unassembled WGS sequence"/>
</dbReference>
<gene>
    <name evidence="1" type="ORF">CLV85_0828</name>
</gene>
<keyword evidence="2" id="KW-1185">Reference proteome</keyword>
<sequence length="96" mass="10221">MAKFLFLYKGFEQPTPEIGAAWMSWFGEVGSAMVDPGNPLNPGTEVTREGATDLEFGLDALTGYSVIEAENKDAAVALAATNPMITSVLVYELGSM</sequence>
<dbReference type="EMBL" id="PGFH01000001">
    <property type="protein sequence ID" value="PJJ81651.1"/>
    <property type="molecule type" value="Genomic_DNA"/>
</dbReference>
<evidence type="ECO:0000313" key="1">
    <source>
        <dbReference type="EMBL" id="PJJ81651.1"/>
    </source>
</evidence>
<reference evidence="1 2" key="1">
    <citation type="submission" date="2017-11" db="EMBL/GenBank/DDBJ databases">
        <title>Genomic Encyclopedia of Archaeal and Bacterial Type Strains, Phase II (KMG-II): From Individual Species to Whole Genera.</title>
        <authorList>
            <person name="Goeker M."/>
        </authorList>
    </citation>
    <scope>NUCLEOTIDE SEQUENCE [LARGE SCALE GENOMIC DNA]</scope>
    <source>
        <strain evidence="1 2">DSM 16400</strain>
    </source>
</reference>
<evidence type="ECO:0008006" key="3">
    <source>
        <dbReference type="Google" id="ProtNLM"/>
    </source>
</evidence>
<evidence type="ECO:0000313" key="2">
    <source>
        <dbReference type="Proteomes" id="UP000231742"/>
    </source>
</evidence>
<accession>A0A2M9D7G6</accession>
<dbReference type="OrthoDB" id="3631099at2"/>
<proteinExistence type="predicted"/>
<dbReference type="SUPFAM" id="SSF54909">
    <property type="entry name" value="Dimeric alpha+beta barrel"/>
    <property type="match status" value="1"/>
</dbReference>
<dbReference type="RefSeq" id="WP_100388314.1">
    <property type="nucleotide sequence ID" value="NZ_BMZU01000001.1"/>
</dbReference>